<comment type="caution">
    <text evidence="1">The sequence shown here is derived from an EMBL/GenBank/DDBJ whole genome shotgun (WGS) entry which is preliminary data.</text>
</comment>
<accession>A0A9N9HGA5</accession>
<proteinExistence type="predicted"/>
<sequence length="66" mass="7909">MTVNENISDFKIFNKKDIIYKVADDAKVKLYDLENQKEITNNIYNQFEYNYTNFLKDGDFVLFNTP</sequence>
<reference evidence="1" key="1">
    <citation type="submission" date="2021-06" db="EMBL/GenBank/DDBJ databases">
        <authorList>
            <person name="Kallberg Y."/>
            <person name="Tangrot J."/>
            <person name="Rosling A."/>
        </authorList>
    </citation>
    <scope>NUCLEOTIDE SEQUENCE</scope>
    <source>
        <strain evidence="1">87-6 pot B 2015</strain>
    </source>
</reference>
<gene>
    <name evidence="1" type="ORF">FMOSSE_LOCUS12521</name>
</gene>
<evidence type="ECO:0000313" key="1">
    <source>
        <dbReference type="EMBL" id="CAG8673247.1"/>
    </source>
</evidence>
<protein>
    <submittedName>
        <fullName evidence="1">15423_t:CDS:1</fullName>
    </submittedName>
</protein>
<evidence type="ECO:0000313" key="2">
    <source>
        <dbReference type="Proteomes" id="UP000789375"/>
    </source>
</evidence>
<organism evidence="1 2">
    <name type="scientific">Funneliformis mosseae</name>
    <name type="common">Endomycorrhizal fungus</name>
    <name type="synonym">Glomus mosseae</name>
    <dbReference type="NCBI Taxonomy" id="27381"/>
    <lineage>
        <taxon>Eukaryota</taxon>
        <taxon>Fungi</taxon>
        <taxon>Fungi incertae sedis</taxon>
        <taxon>Mucoromycota</taxon>
        <taxon>Glomeromycotina</taxon>
        <taxon>Glomeromycetes</taxon>
        <taxon>Glomerales</taxon>
        <taxon>Glomeraceae</taxon>
        <taxon>Funneliformis</taxon>
    </lineage>
</organism>
<name>A0A9N9HGA5_FUNMO</name>
<dbReference type="EMBL" id="CAJVPP010006038">
    <property type="protein sequence ID" value="CAG8673247.1"/>
    <property type="molecule type" value="Genomic_DNA"/>
</dbReference>
<dbReference type="AlphaFoldDB" id="A0A9N9HGA5"/>
<dbReference type="Proteomes" id="UP000789375">
    <property type="component" value="Unassembled WGS sequence"/>
</dbReference>
<keyword evidence="2" id="KW-1185">Reference proteome</keyword>